<reference evidence="2 3" key="1">
    <citation type="submission" date="2021-01" db="EMBL/GenBank/DDBJ databases">
        <title>Sequencing the genomes of 1000 actinobacteria strains.</title>
        <authorList>
            <person name="Klenk H.-P."/>
        </authorList>
    </citation>
    <scope>NUCLEOTIDE SEQUENCE [LARGE SCALE GENOMIC DNA]</scope>
    <source>
        <strain evidence="2 3">DSM 13057</strain>
    </source>
</reference>
<dbReference type="SMART" id="SM00849">
    <property type="entry name" value="Lactamase_B"/>
    <property type="match status" value="1"/>
</dbReference>
<protein>
    <submittedName>
        <fullName evidence="2">Beta-lactamase superfamily II metal-dependent hydrolase</fullName>
    </submittedName>
</protein>
<sequence>MICALIVLVSAAIYAGSGIGVTLSAGSAWPGNWQIAACDIGQGDAVAVHDADRFALVDVGPDPALLRTCLGRLSITHIDLLVLTHYDRDHVGGLSAVLGMVSVVLLGPPEDARDAAMADTLMKSGAEVRHALRGDSGELAGLSWSILWPPAGTALRGNDASVTIEFTGSLRSLFLGDLGEDSQRLVSAANRLSHEDVVKVAHHGSADQNEDFYLAVRAAVGLVSVGANNRYGHPTDRLLGILGRSQTSVFRTDLLGMIVVAPSPDGIVVWSDGQARVEKKR</sequence>
<dbReference type="GO" id="GO:0016787">
    <property type="term" value="F:hydrolase activity"/>
    <property type="evidence" value="ECO:0007669"/>
    <property type="project" value="UniProtKB-KW"/>
</dbReference>
<evidence type="ECO:0000313" key="2">
    <source>
        <dbReference type="EMBL" id="MBM7472627.1"/>
    </source>
</evidence>
<dbReference type="EMBL" id="JAFBBU010000001">
    <property type="protein sequence ID" value="MBM7472627.1"/>
    <property type="molecule type" value="Genomic_DNA"/>
</dbReference>
<dbReference type="InterPro" id="IPR036866">
    <property type="entry name" value="RibonucZ/Hydroxyglut_hydro"/>
</dbReference>
<comment type="caution">
    <text evidence="2">The sequence shown here is derived from an EMBL/GenBank/DDBJ whole genome shotgun (WGS) entry which is preliminary data.</text>
</comment>
<keyword evidence="3" id="KW-1185">Reference proteome</keyword>
<keyword evidence="2" id="KW-0378">Hydrolase</keyword>
<accession>A0ABS2L6D6</accession>
<dbReference type="PANTHER" id="PTHR30619">
    <property type="entry name" value="DNA INTERNALIZATION/COMPETENCE PROTEIN COMEC/REC2"/>
    <property type="match status" value="1"/>
</dbReference>
<dbReference type="Gene3D" id="3.60.15.10">
    <property type="entry name" value="Ribonuclease Z/Hydroxyacylglutathione hydrolase-like"/>
    <property type="match status" value="1"/>
</dbReference>
<evidence type="ECO:0000313" key="3">
    <source>
        <dbReference type="Proteomes" id="UP000776164"/>
    </source>
</evidence>
<feature type="domain" description="Metallo-beta-lactamase" evidence="1">
    <location>
        <begin position="42"/>
        <end position="216"/>
    </location>
</feature>
<evidence type="ECO:0000259" key="1">
    <source>
        <dbReference type="SMART" id="SM00849"/>
    </source>
</evidence>
<dbReference type="RefSeq" id="WP_205109519.1">
    <property type="nucleotide sequence ID" value="NZ_JAFBBU010000001.1"/>
</dbReference>
<dbReference type="Proteomes" id="UP000776164">
    <property type="component" value="Unassembled WGS sequence"/>
</dbReference>
<name>A0ABS2L6D6_9MICO</name>
<organism evidence="2 3">
    <name type="scientific">Subtercola frigoramans</name>
    <dbReference type="NCBI Taxonomy" id="120298"/>
    <lineage>
        <taxon>Bacteria</taxon>
        <taxon>Bacillati</taxon>
        <taxon>Actinomycetota</taxon>
        <taxon>Actinomycetes</taxon>
        <taxon>Micrococcales</taxon>
        <taxon>Microbacteriaceae</taxon>
        <taxon>Subtercola</taxon>
    </lineage>
</organism>
<dbReference type="InterPro" id="IPR052159">
    <property type="entry name" value="Competence_DNA_uptake"/>
</dbReference>
<gene>
    <name evidence="2" type="ORF">JOE66_002261</name>
</gene>
<dbReference type="Pfam" id="PF00753">
    <property type="entry name" value="Lactamase_B"/>
    <property type="match status" value="1"/>
</dbReference>
<dbReference type="InterPro" id="IPR001279">
    <property type="entry name" value="Metallo-B-lactamas"/>
</dbReference>
<dbReference type="PANTHER" id="PTHR30619:SF1">
    <property type="entry name" value="RECOMBINATION PROTEIN 2"/>
    <property type="match status" value="1"/>
</dbReference>
<dbReference type="SUPFAM" id="SSF56281">
    <property type="entry name" value="Metallo-hydrolase/oxidoreductase"/>
    <property type="match status" value="1"/>
</dbReference>
<proteinExistence type="predicted"/>